<keyword evidence="6" id="KW-1185">Reference proteome</keyword>
<dbReference type="GeneID" id="109708950"/>
<dbReference type="AlphaFoldDB" id="A0A199VUJ9"/>
<evidence type="ECO:0000256" key="3">
    <source>
        <dbReference type="ARBA" id="ARBA00022946"/>
    </source>
</evidence>
<dbReference type="EMBL" id="LSRQ01000887">
    <property type="protein sequence ID" value="OAY80375.1"/>
    <property type="molecule type" value="Genomic_DNA"/>
</dbReference>
<evidence type="ECO:0000256" key="2">
    <source>
        <dbReference type="ARBA" id="ARBA00022472"/>
    </source>
</evidence>
<dbReference type="GO" id="GO:0006353">
    <property type="term" value="P:DNA-templated transcription termination"/>
    <property type="evidence" value="ECO:0007669"/>
    <property type="project" value="UniProtKB-KW"/>
</dbReference>
<keyword evidence="3" id="KW-0809">Transit peptide</keyword>
<evidence type="ECO:0000256" key="1">
    <source>
        <dbReference type="ARBA" id="ARBA00007692"/>
    </source>
</evidence>
<dbReference type="InterPro" id="IPR003690">
    <property type="entry name" value="MTERF"/>
</dbReference>
<evidence type="ECO:0000313" key="7">
    <source>
        <dbReference type="RefSeq" id="XP_020086512.1"/>
    </source>
</evidence>
<sequence>MLNSIRHRHRLLRPPSSPHGLAFLFLKSLSSTTSSVAPHSQTLTFLIDSCDLSPESAISACQKLRFKSTENPSAVLRLLRDYGLGETDVSRIVSRHPSVLSFDSRRILRPKIEALRSFGFSGESLVRVLTVQPVLLTRSLESHIVPCFTFLRTLLAAADGDIVSVFTRNPQVLNADLNKSILPILAVLRKHNLPEERISRLVKIHPRVLILSLRRVNEIVDQLKAAGVLPSDLAFIYAFRVVAAQKSASWDRKVAAFESSGLSAADVASSFRRHPWVMLTSAEKIRRSLEFFLRRLKLAPDDIVRHPILLKFSLEKRILPRCAVMSLLKRKGKLEESASVVRALLVTTSSFLKRYVVRYQDDVPAVLKAYNGEIKFNG</sequence>
<dbReference type="Pfam" id="PF02536">
    <property type="entry name" value="mTERF"/>
    <property type="match status" value="2"/>
</dbReference>
<dbReference type="InterPro" id="IPR038538">
    <property type="entry name" value="MTERF_sf"/>
</dbReference>
<dbReference type="OrthoDB" id="637682at2759"/>
<comment type="similarity">
    <text evidence="1">Belongs to the mTERF family.</text>
</comment>
<dbReference type="Proteomes" id="UP000515123">
    <property type="component" value="Linkage group 4"/>
</dbReference>
<reference evidence="4 5" key="1">
    <citation type="journal article" date="2016" name="DNA Res.">
        <title>The draft genome of MD-2 pineapple using hybrid error correction of long reads.</title>
        <authorList>
            <person name="Redwan R.M."/>
            <person name="Saidin A."/>
            <person name="Kumar S.V."/>
        </authorList>
    </citation>
    <scope>NUCLEOTIDE SEQUENCE [LARGE SCALE GENOMIC DNA]</scope>
    <source>
        <strain evidence="5">cv. MD2</strain>
        <tissue evidence="4">Leaf</tissue>
    </source>
</reference>
<accession>A0A199VUJ9</accession>
<keyword evidence="2" id="KW-0805">Transcription regulation</keyword>
<dbReference type="GO" id="GO:0003676">
    <property type="term" value="F:nucleic acid binding"/>
    <property type="evidence" value="ECO:0007669"/>
    <property type="project" value="InterPro"/>
</dbReference>
<dbReference type="Proteomes" id="UP000092600">
    <property type="component" value="Unassembled WGS sequence"/>
</dbReference>
<evidence type="ECO:0000313" key="6">
    <source>
        <dbReference type="Proteomes" id="UP000515123"/>
    </source>
</evidence>
<organism evidence="4 5">
    <name type="scientific">Ananas comosus</name>
    <name type="common">Pineapple</name>
    <name type="synonym">Ananas ananas</name>
    <dbReference type="NCBI Taxonomy" id="4615"/>
    <lineage>
        <taxon>Eukaryota</taxon>
        <taxon>Viridiplantae</taxon>
        <taxon>Streptophyta</taxon>
        <taxon>Embryophyta</taxon>
        <taxon>Tracheophyta</taxon>
        <taxon>Spermatophyta</taxon>
        <taxon>Magnoliopsida</taxon>
        <taxon>Liliopsida</taxon>
        <taxon>Poales</taxon>
        <taxon>Bromeliaceae</taxon>
        <taxon>Bromelioideae</taxon>
        <taxon>Ananas</taxon>
    </lineage>
</organism>
<dbReference type="RefSeq" id="XP_020086512.1">
    <property type="nucleotide sequence ID" value="XM_020230923.1"/>
</dbReference>
<name>A0A199VUJ9_ANACO</name>
<dbReference type="PANTHER" id="PTHR13068">
    <property type="entry name" value="CGI-12 PROTEIN-RELATED"/>
    <property type="match status" value="1"/>
</dbReference>
<protein>
    <submittedName>
        <fullName evidence="7">Uncharacterized protein LOC109708950</fullName>
    </submittedName>
</protein>
<evidence type="ECO:0000313" key="4">
    <source>
        <dbReference type="EMBL" id="OAY80375.1"/>
    </source>
</evidence>
<dbReference type="FunFam" id="1.25.70.10:FF:000001">
    <property type="entry name" value="Mitochondrial transcription termination factor-like"/>
    <property type="match status" value="1"/>
</dbReference>
<gene>
    <name evidence="7" type="primary">LOC109708950</name>
    <name evidence="4" type="ORF">ACMD2_12584</name>
</gene>
<proteinExistence type="inferred from homology"/>
<reference evidence="7" key="2">
    <citation type="submission" date="2025-04" db="UniProtKB">
        <authorList>
            <consortium name="RefSeq"/>
        </authorList>
    </citation>
    <scope>IDENTIFICATION</scope>
    <source>
        <tissue evidence="7">Leaf</tissue>
    </source>
</reference>
<keyword evidence="2" id="KW-0806">Transcription termination</keyword>
<keyword evidence="2" id="KW-0804">Transcription</keyword>
<dbReference type="PANTHER" id="PTHR13068:SF93">
    <property type="entry name" value="OS05G0403600 PROTEIN"/>
    <property type="match status" value="1"/>
</dbReference>
<dbReference type="SMART" id="SM00733">
    <property type="entry name" value="Mterf"/>
    <property type="match status" value="6"/>
</dbReference>
<dbReference type="Gene3D" id="1.25.70.10">
    <property type="entry name" value="Transcription termination factor 3, mitochondrial"/>
    <property type="match status" value="2"/>
</dbReference>
<evidence type="ECO:0000313" key="5">
    <source>
        <dbReference type="Proteomes" id="UP000092600"/>
    </source>
</evidence>